<comment type="caution">
    <text evidence="1">The sequence shown here is derived from an EMBL/GenBank/DDBJ whole genome shotgun (WGS) entry which is preliminary data.</text>
</comment>
<sequence>MRKRVSGNGLSSRNPMDSGISKKAPSNMRFTGSLFMMGVLCVMPFFCHSQLDPLALGRADPQCWESSSLTLLEMRKPPISDSVGGFWDFMLFLKSSDNLKHGVLFWDLAQLFWDIYVECVLSRTHGLGKRQLDEGRPQIAALPSWITRRILSQIQVIPVVEKKELNKDLINIQVLRSESAFLRRITGQIRMKKK</sequence>
<reference evidence="1" key="1">
    <citation type="submission" date="2021-08" db="EMBL/GenBank/DDBJ databases">
        <title>The first chromosome-level gecko genome reveals the dynamic sex chromosomes of Neotropical dwarf geckos (Sphaerodactylidae: Sphaerodactylus).</title>
        <authorList>
            <person name="Pinto B.J."/>
            <person name="Keating S.E."/>
            <person name="Gamble T."/>
        </authorList>
    </citation>
    <scope>NUCLEOTIDE SEQUENCE</scope>
    <source>
        <strain evidence="1">TG3544</strain>
    </source>
</reference>
<dbReference type="Proteomes" id="UP000827872">
    <property type="component" value="Linkage Group LG02"/>
</dbReference>
<accession>A0ACB8FZS6</accession>
<name>A0ACB8FZS6_9SAUR</name>
<keyword evidence="2" id="KW-1185">Reference proteome</keyword>
<evidence type="ECO:0000313" key="1">
    <source>
        <dbReference type="EMBL" id="KAH8012941.1"/>
    </source>
</evidence>
<protein>
    <submittedName>
        <fullName evidence="1">Uncharacterized protein</fullName>
    </submittedName>
</protein>
<proteinExistence type="predicted"/>
<gene>
    <name evidence="1" type="ORF">K3G42_007135</name>
</gene>
<dbReference type="EMBL" id="CM037615">
    <property type="protein sequence ID" value="KAH8012941.1"/>
    <property type="molecule type" value="Genomic_DNA"/>
</dbReference>
<evidence type="ECO:0000313" key="2">
    <source>
        <dbReference type="Proteomes" id="UP000827872"/>
    </source>
</evidence>
<organism evidence="1 2">
    <name type="scientific">Sphaerodactylus townsendi</name>
    <dbReference type="NCBI Taxonomy" id="933632"/>
    <lineage>
        <taxon>Eukaryota</taxon>
        <taxon>Metazoa</taxon>
        <taxon>Chordata</taxon>
        <taxon>Craniata</taxon>
        <taxon>Vertebrata</taxon>
        <taxon>Euteleostomi</taxon>
        <taxon>Lepidosauria</taxon>
        <taxon>Squamata</taxon>
        <taxon>Bifurcata</taxon>
        <taxon>Gekkota</taxon>
        <taxon>Sphaerodactylidae</taxon>
        <taxon>Sphaerodactylus</taxon>
    </lineage>
</organism>